<dbReference type="KEGG" id="scm:SCHCO_02489717"/>
<dbReference type="AlphaFoldDB" id="D8PLB5"/>
<evidence type="ECO:0000313" key="2">
    <source>
        <dbReference type="EMBL" id="EFJ02739.1"/>
    </source>
</evidence>
<dbReference type="Proteomes" id="UP000007431">
    <property type="component" value="Unassembled WGS sequence"/>
</dbReference>
<name>D8PLB5_SCHCM</name>
<feature type="region of interest" description="Disordered" evidence="1">
    <location>
        <begin position="86"/>
        <end position="106"/>
    </location>
</feature>
<keyword evidence="3" id="KW-1185">Reference proteome</keyword>
<dbReference type="InParanoid" id="D8PLB5"/>
<dbReference type="OrthoDB" id="10271847at2759"/>
<dbReference type="EMBL" id="GL377302">
    <property type="protein sequence ID" value="EFJ02739.1"/>
    <property type="molecule type" value="Genomic_DNA"/>
</dbReference>
<protein>
    <submittedName>
        <fullName evidence="2">Uncharacterized protein</fullName>
    </submittedName>
</protein>
<dbReference type="VEuPathDB" id="FungiDB:SCHCODRAFT_02489717"/>
<dbReference type="GeneID" id="9595000"/>
<reference evidence="2 3" key="1">
    <citation type="journal article" date="2010" name="Nat. Biotechnol.">
        <title>Genome sequence of the model mushroom Schizophyllum commune.</title>
        <authorList>
            <person name="Ohm R.A."/>
            <person name="de Jong J.F."/>
            <person name="Lugones L.G."/>
            <person name="Aerts A."/>
            <person name="Kothe E."/>
            <person name="Stajich J.E."/>
            <person name="de Vries R.P."/>
            <person name="Record E."/>
            <person name="Levasseur A."/>
            <person name="Baker S.E."/>
            <person name="Bartholomew K.A."/>
            <person name="Coutinho P.M."/>
            <person name="Erdmann S."/>
            <person name="Fowler T.J."/>
            <person name="Gathman A.C."/>
            <person name="Lombard V."/>
            <person name="Henrissat B."/>
            <person name="Knabe N."/>
            <person name="Kuees U."/>
            <person name="Lilly W.W."/>
            <person name="Lindquist E."/>
            <person name="Lucas S."/>
            <person name="Magnuson J.K."/>
            <person name="Piumi F."/>
            <person name="Raudaskoski M."/>
            <person name="Salamov A."/>
            <person name="Schmutz J."/>
            <person name="Schwarze F.W.M.R."/>
            <person name="vanKuyk P.A."/>
            <person name="Horton J.S."/>
            <person name="Grigoriev I.V."/>
            <person name="Woesten H.A.B."/>
        </authorList>
    </citation>
    <scope>NUCLEOTIDE SEQUENCE [LARGE SCALE GENOMIC DNA]</scope>
    <source>
        <strain evidence="3">H4-8 / FGSC 9210</strain>
    </source>
</reference>
<accession>D8PLB5</accession>
<organism evidence="3">
    <name type="scientific">Schizophyllum commune (strain H4-8 / FGSC 9210)</name>
    <name type="common">Split gill fungus</name>
    <dbReference type="NCBI Taxonomy" id="578458"/>
    <lineage>
        <taxon>Eukaryota</taxon>
        <taxon>Fungi</taxon>
        <taxon>Dikarya</taxon>
        <taxon>Basidiomycota</taxon>
        <taxon>Agaricomycotina</taxon>
        <taxon>Agaricomycetes</taxon>
        <taxon>Agaricomycetidae</taxon>
        <taxon>Agaricales</taxon>
        <taxon>Schizophyllaceae</taxon>
        <taxon>Schizophyllum</taxon>
    </lineage>
</organism>
<gene>
    <name evidence="2" type="ORF">SCHCODRAFT_104630</name>
</gene>
<proteinExistence type="predicted"/>
<dbReference type="HOGENOM" id="CLU_2224719_0_0_1"/>
<feature type="non-terminal residue" evidence="2">
    <location>
        <position position="106"/>
    </location>
</feature>
<evidence type="ECO:0000313" key="3">
    <source>
        <dbReference type="Proteomes" id="UP000007431"/>
    </source>
</evidence>
<evidence type="ECO:0000256" key="1">
    <source>
        <dbReference type="SAM" id="MobiDB-lite"/>
    </source>
</evidence>
<sequence>MCWNSSSMLRCQEDSSIVCLLGNGDALKDVPSAQASSATLFGTYQRRSLHLCDVAPAPMRLCAACPDASLRTLDDVLVAITVLTSRRKQAPKRSPGGASEITQGLT</sequence>